<evidence type="ECO:0000256" key="1">
    <source>
        <dbReference type="SAM" id="MobiDB-lite"/>
    </source>
</evidence>
<feature type="compositionally biased region" description="Low complexity" evidence="1">
    <location>
        <begin position="92"/>
        <end position="108"/>
    </location>
</feature>
<feature type="signal peptide" evidence="2">
    <location>
        <begin position="1"/>
        <end position="21"/>
    </location>
</feature>
<evidence type="ECO:0000313" key="3">
    <source>
        <dbReference type="EMBL" id="KAA1011634.1"/>
    </source>
</evidence>
<sequence length="197" mass="19092">MGIRVMAAALAVWCVSEAAMAAGYAEVWNPPEASGHVAKHATKKPGAGVKAGSKAASKHGANAGHGAPRMAAAGAGHGSKLAAHGGVKKVAAKGGATRGAKAPATANKPKAKAAVMAQTGKPHAQLVRSKPGQGKVVHADLAQSRAAHSHVTKVAAKPATVRSANASAMSANVSAGSADAATNPATASSGSLPPIIH</sequence>
<name>A0A5B0H9D0_9BURK</name>
<feature type="region of interest" description="Disordered" evidence="1">
    <location>
        <begin position="35"/>
        <end position="108"/>
    </location>
</feature>
<proteinExistence type="predicted"/>
<protein>
    <submittedName>
        <fullName evidence="3">Uncharacterized protein</fullName>
    </submittedName>
</protein>
<keyword evidence="4" id="KW-1185">Reference proteome</keyword>
<evidence type="ECO:0000256" key="2">
    <source>
        <dbReference type="SAM" id="SignalP"/>
    </source>
</evidence>
<gene>
    <name evidence="3" type="ORF">FVF58_14145</name>
</gene>
<comment type="caution">
    <text evidence="3">The sequence shown here is derived from an EMBL/GenBank/DDBJ whole genome shotgun (WGS) entry which is preliminary data.</text>
</comment>
<evidence type="ECO:0000313" key="4">
    <source>
        <dbReference type="Proteomes" id="UP000325273"/>
    </source>
</evidence>
<accession>A0A5B0H9D0</accession>
<feature type="compositionally biased region" description="Low complexity" evidence="1">
    <location>
        <begin position="44"/>
        <end position="67"/>
    </location>
</feature>
<reference evidence="3 4" key="1">
    <citation type="submission" date="2019-08" db="EMBL/GenBank/DDBJ databases">
        <title>Paraburkholderia sp. DCY113.</title>
        <authorList>
            <person name="Kang J."/>
        </authorList>
    </citation>
    <scope>NUCLEOTIDE SEQUENCE [LARGE SCALE GENOMIC DNA]</scope>
    <source>
        <strain evidence="3 4">DCY113</strain>
    </source>
</reference>
<feature type="region of interest" description="Disordered" evidence="1">
    <location>
        <begin position="175"/>
        <end position="197"/>
    </location>
</feature>
<keyword evidence="2" id="KW-0732">Signal</keyword>
<dbReference type="Proteomes" id="UP000325273">
    <property type="component" value="Unassembled WGS sequence"/>
</dbReference>
<organism evidence="3 4">
    <name type="scientific">Paraburkholderia panacisoli</name>
    <dbReference type="NCBI Taxonomy" id="2603818"/>
    <lineage>
        <taxon>Bacteria</taxon>
        <taxon>Pseudomonadati</taxon>
        <taxon>Pseudomonadota</taxon>
        <taxon>Betaproteobacteria</taxon>
        <taxon>Burkholderiales</taxon>
        <taxon>Burkholderiaceae</taxon>
        <taxon>Paraburkholderia</taxon>
    </lineage>
</organism>
<dbReference type="EMBL" id="VTUZ01000008">
    <property type="protein sequence ID" value="KAA1011634.1"/>
    <property type="molecule type" value="Genomic_DNA"/>
</dbReference>
<dbReference type="AlphaFoldDB" id="A0A5B0H9D0"/>
<feature type="chain" id="PRO_5022975126" evidence="2">
    <location>
        <begin position="22"/>
        <end position="197"/>
    </location>
</feature>
<dbReference type="RefSeq" id="WP_149670533.1">
    <property type="nucleotide sequence ID" value="NZ_VTUZ01000008.1"/>
</dbReference>